<dbReference type="PANTHER" id="PTHR43791:SF63">
    <property type="entry name" value="HIGH AFFINITY CYSTEINE TRANSPORTER"/>
    <property type="match status" value="1"/>
</dbReference>
<keyword evidence="4 7" id="KW-1133">Transmembrane helix</keyword>
<protein>
    <submittedName>
        <fullName evidence="9">Similar to MFS allantoate transporter</fullName>
    </submittedName>
</protein>
<dbReference type="Pfam" id="PF07690">
    <property type="entry name" value="MFS_1"/>
    <property type="match status" value="1"/>
</dbReference>
<feature type="transmembrane region" description="Helical" evidence="7">
    <location>
        <begin position="461"/>
        <end position="482"/>
    </location>
</feature>
<dbReference type="HOGENOM" id="CLU_001265_0_5_1"/>
<dbReference type="EMBL" id="FQ790293">
    <property type="protein sequence ID" value="CCD48263.1"/>
    <property type="molecule type" value="Genomic_DNA"/>
</dbReference>
<keyword evidence="3 7" id="KW-0812">Transmembrane</keyword>
<dbReference type="AlphaFoldDB" id="G2Y6L1"/>
<name>G2Y6L1_BOTF4</name>
<evidence type="ECO:0000256" key="5">
    <source>
        <dbReference type="ARBA" id="ARBA00023136"/>
    </source>
</evidence>
<sequence>MEKKIESTEAVHDEIMPNIETQRKMDKETATYAGQDAIHVDEKTSKRLFWKVNGRVLVCMLGTYFCQSLDKGTLNFASVMGIKDDADLNHGERYPWLGTILYMGVLAGEWPTNYLLQKLPTAKYLSVNVFLWGAVVACSAASTRFVPLMVVRFLLGFFEACVQPAFIIMTGMWYTKEEQVMLTSFWYCMSGLQLMVGGIMAWGVAQYQGFIHSWQLLFLILGIVTCVWAVFIGFWLPDSPMSAKCFTEEEKHLMVERVRVNETGIQNRQYKRYQVIETLTDPVIWCYVFLQITSTLVIGGLGVFSGLIIKSFGFDYLQTQLLNIAQGALNIIVMIGSAFIVTKTKQTTLVMHALTILPIIGTAIMYSFPPSASNKVGLLFAFYCTIFYLAEGNLIFSLLSRNVGGQTKKSTTLTITFISWAAGNMAAPQVNPRCFKLRIQLIRFVHQIFRDADAPRYKNGFTAHFCLYVLFNIILVVMRILLTRRNIKKRAVPVGTSTSENIDLKTGEENITHSHAFEDLTDIENPDFRYAL</sequence>
<dbReference type="FunFam" id="1.20.1250.20:FF:000064">
    <property type="entry name" value="MFS allantoate transporter"/>
    <property type="match status" value="1"/>
</dbReference>
<feature type="transmembrane region" description="Helical" evidence="7">
    <location>
        <begin position="411"/>
        <end position="427"/>
    </location>
</feature>
<dbReference type="InterPro" id="IPR036259">
    <property type="entry name" value="MFS_trans_sf"/>
</dbReference>
<feature type="transmembrane region" description="Helical" evidence="7">
    <location>
        <begin position="380"/>
        <end position="399"/>
    </location>
</feature>
<dbReference type="GO" id="GO:0016020">
    <property type="term" value="C:membrane"/>
    <property type="evidence" value="ECO:0007669"/>
    <property type="project" value="UniProtKB-SubCell"/>
</dbReference>
<feature type="transmembrane region" description="Helical" evidence="7">
    <location>
        <begin position="124"/>
        <end position="143"/>
    </location>
</feature>
<dbReference type="GO" id="GO:0033229">
    <property type="term" value="F:cysteine transmembrane transporter activity"/>
    <property type="evidence" value="ECO:0007669"/>
    <property type="project" value="TreeGrafter"/>
</dbReference>
<feature type="transmembrane region" description="Helical" evidence="7">
    <location>
        <begin position="216"/>
        <end position="236"/>
    </location>
</feature>
<dbReference type="eggNOG" id="KOG2533">
    <property type="taxonomic scope" value="Eukaryota"/>
</dbReference>
<dbReference type="OrthoDB" id="6730379at2759"/>
<evidence type="ECO:0000313" key="10">
    <source>
        <dbReference type="Proteomes" id="UP000008177"/>
    </source>
</evidence>
<dbReference type="SUPFAM" id="SSF103473">
    <property type="entry name" value="MFS general substrate transporter"/>
    <property type="match status" value="1"/>
</dbReference>
<dbReference type="Gene3D" id="1.20.1250.20">
    <property type="entry name" value="MFS general substrate transporter like domains"/>
    <property type="match status" value="1"/>
</dbReference>
<evidence type="ECO:0000256" key="2">
    <source>
        <dbReference type="ARBA" id="ARBA00022448"/>
    </source>
</evidence>
<dbReference type="InterPro" id="IPR011701">
    <property type="entry name" value="MFS"/>
</dbReference>
<evidence type="ECO:0000256" key="3">
    <source>
        <dbReference type="ARBA" id="ARBA00022692"/>
    </source>
</evidence>
<feature type="transmembrane region" description="Helical" evidence="7">
    <location>
        <begin position="149"/>
        <end position="173"/>
    </location>
</feature>
<dbReference type="PROSITE" id="PS50850">
    <property type="entry name" value="MFS"/>
    <property type="match status" value="1"/>
</dbReference>
<reference evidence="10" key="1">
    <citation type="journal article" date="2011" name="PLoS Genet.">
        <title>Genomic analysis of the necrotrophic fungal pathogens Sclerotinia sclerotiorum and Botrytis cinerea.</title>
        <authorList>
            <person name="Amselem J."/>
            <person name="Cuomo C.A."/>
            <person name="van Kan J.A."/>
            <person name="Viaud M."/>
            <person name="Benito E.P."/>
            <person name="Couloux A."/>
            <person name="Coutinho P.M."/>
            <person name="de Vries R.P."/>
            <person name="Dyer P.S."/>
            <person name="Fillinger S."/>
            <person name="Fournier E."/>
            <person name="Gout L."/>
            <person name="Hahn M."/>
            <person name="Kohn L."/>
            <person name="Lapalu N."/>
            <person name="Plummer K.M."/>
            <person name="Pradier J.M."/>
            <person name="Quevillon E."/>
            <person name="Sharon A."/>
            <person name="Simon A."/>
            <person name="ten Have A."/>
            <person name="Tudzynski B."/>
            <person name="Tudzynski P."/>
            <person name="Wincker P."/>
            <person name="Andrew M."/>
            <person name="Anthouard V."/>
            <person name="Beever R.E."/>
            <person name="Beffa R."/>
            <person name="Benoit I."/>
            <person name="Bouzid O."/>
            <person name="Brault B."/>
            <person name="Chen Z."/>
            <person name="Choquer M."/>
            <person name="Collemare J."/>
            <person name="Cotton P."/>
            <person name="Danchin E.G."/>
            <person name="Da Silva C."/>
            <person name="Gautier A."/>
            <person name="Giraud C."/>
            <person name="Giraud T."/>
            <person name="Gonzalez C."/>
            <person name="Grossetete S."/>
            <person name="Guldener U."/>
            <person name="Henrissat B."/>
            <person name="Howlett B.J."/>
            <person name="Kodira C."/>
            <person name="Kretschmer M."/>
            <person name="Lappartient A."/>
            <person name="Leroch M."/>
            <person name="Levis C."/>
            <person name="Mauceli E."/>
            <person name="Neuveglise C."/>
            <person name="Oeser B."/>
            <person name="Pearson M."/>
            <person name="Poulain J."/>
            <person name="Poussereau N."/>
            <person name="Quesneville H."/>
            <person name="Rascle C."/>
            <person name="Schumacher J."/>
            <person name="Segurens B."/>
            <person name="Sexton A."/>
            <person name="Silva E."/>
            <person name="Sirven C."/>
            <person name="Soanes D.M."/>
            <person name="Talbot N.J."/>
            <person name="Templeton M."/>
            <person name="Yandava C."/>
            <person name="Yarden O."/>
            <person name="Zeng Q."/>
            <person name="Rollins J.A."/>
            <person name="Lebrun M.H."/>
            <person name="Dickman M."/>
        </authorList>
    </citation>
    <scope>NUCLEOTIDE SEQUENCE [LARGE SCALE GENOMIC DNA]</scope>
    <source>
        <strain evidence="10">T4</strain>
    </source>
</reference>
<feature type="transmembrane region" description="Helical" evidence="7">
    <location>
        <begin position="321"/>
        <end position="342"/>
    </location>
</feature>
<dbReference type="InterPro" id="IPR020846">
    <property type="entry name" value="MFS_dom"/>
</dbReference>
<evidence type="ECO:0000313" key="9">
    <source>
        <dbReference type="EMBL" id="CCD48263.1"/>
    </source>
</evidence>
<dbReference type="Proteomes" id="UP000008177">
    <property type="component" value="Unplaced contigs"/>
</dbReference>
<keyword evidence="5 7" id="KW-0472">Membrane</keyword>
<keyword evidence="2" id="KW-0813">Transport</keyword>
<organism evidence="9 10">
    <name type="scientific">Botryotinia fuckeliana (strain T4)</name>
    <name type="common">Noble rot fungus</name>
    <name type="synonym">Botrytis cinerea</name>
    <dbReference type="NCBI Taxonomy" id="999810"/>
    <lineage>
        <taxon>Eukaryota</taxon>
        <taxon>Fungi</taxon>
        <taxon>Dikarya</taxon>
        <taxon>Ascomycota</taxon>
        <taxon>Pezizomycotina</taxon>
        <taxon>Leotiomycetes</taxon>
        <taxon>Helotiales</taxon>
        <taxon>Sclerotiniaceae</taxon>
        <taxon>Botrytis</taxon>
    </lineage>
</organism>
<feature type="transmembrane region" description="Helical" evidence="7">
    <location>
        <begin position="284"/>
        <end position="309"/>
    </location>
</feature>
<evidence type="ECO:0000256" key="1">
    <source>
        <dbReference type="ARBA" id="ARBA00004141"/>
    </source>
</evidence>
<evidence type="ECO:0000256" key="7">
    <source>
        <dbReference type="SAM" id="Phobius"/>
    </source>
</evidence>
<accession>G2Y6L1</accession>
<feature type="domain" description="Major facilitator superfamily (MFS) profile" evidence="8">
    <location>
        <begin position="56"/>
        <end position="490"/>
    </location>
</feature>
<proteinExistence type="inferred from homology"/>
<evidence type="ECO:0000259" key="8">
    <source>
        <dbReference type="PROSITE" id="PS50850"/>
    </source>
</evidence>
<gene>
    <name evidence="9" type="ORF">BofuT4_P106470.1</name>
</gene>
<dbReference type="STRING" id="999810.G2Y6L1"/>
<comment type="subcellular location">
    <subcellularLocation>
        <location evidence="1">Membrane</location>
        <topology evidence="1">Multi-pass membrane protein</topology>
    </subcellularLocation>
</comment>
<dbReference type="InParanoid" id="G2Y6L1"/>
<feature type="transmembrane region" description="Helical" evidence="7">
    <location>
        <begin position="185"/>
        <end position="204"/>
    </location>
</feature>
<evidence type="ECO:0000256" key="4">
    <source>
        <dbReference type="ARBA" id="ARBA00022989"/>
    </source>
</evidence>
<dbReference type="PANTHER" id="PTHR43791">
    <property type="entry name" value="PERMEASE-RELATED"/>
    <property type="match status" value="1"/>
</dbReference>
<comment type="similarity">
    <text evidence="6">Belongs to the major facilitator superfamily. Allantoate permease family.</text>
</comment>
<evidence type="ECO:0000256" key="6">
    <source>
        <dbReference type="ARBA" id="ARBA00037968"/>
    </source>
</evidence>
<feature type="transmembrane region" description="Helical" evidence="7">
    <location>
        <begin position="349"/>
        <end position="368"/>
    </location>
</feature>